<dbReference type="GO" id="GO:0006355">
    <property type="term" value="P:regulation of DNA-templated transcription"/>
    <property type="evidence" value="ECO:0007669"/>
    <property type="project" value="InterPro"/>
</dbReference>
<dbReference type="SMART" id="SM00091">
    <property type="entry name" value="PAS"/>
    <property type="match status" value="1"/>
</dbReference>
<evidence type="ECO:0000259" key="1">
    <source>
        <dbReference type="PROSITE" id="PS50112"/>
    </source>
</evidence>
<dbReference type="InterPro" id="IPR035965">
    <property type="entry name" value="PAS-like_dom_sf"/>
</dbReference>
<reference evidence="2" key="1">
    <citation type="journal article" date="2011" name="Environ. Microbiol.">
        <title>Genomic insights into the metabolic potential of the polycyclic aromatic hydrocarbon degrading sulfate-reducing Deltaproteobacterium N47.</title>
        <authorList>
            <person name="Bergmann F."/>
            <person name="Selesi D."/>
            <person name="Weinmaier T."/>
            <person name="Tischler P."/>
            <person name="Rattei T."/>
            <person name="Meckenstock R.U."/>
        </authorList>
    </citation>
    <scope>NUCLEOTIDE SEQUENCE</scope>
</reference>
<dbReference type="Pfam" id="PF00989">
    <property type="entry name" value="PAS"/>
    <property type="match status" value="1"/>
</dbReference>
<accession>E1YAP0</accession>
<dbReference type="NCBIfam" id="TIGR00229">
    <property type="entry name" value="sensory_box"/>
    <property type="match status" value="1"/>
</dbReference>
<proteinExistence type="predicted"/>
<organism evidence="2">
    <name type="scientific">uncultured Desulfobacterium sp</name>
    <dbReference type="NCBI Taxonomy" id="201089"/>
    <lineage>
        <taxon>Bacteria</taxon>
        <taxon>Pseudomonadati</taxon>
        <taxon>Thermodesulfobacteriota</taxon>
        <taxon>Desulfobacteria</taxon>
        <taxon>Desulfobacterales</taxon>
        <taxon>Desulfobacteriaceae</taxon>
        <taxon>Desulfobacterium</taxon>
        <taxon>environmental samples</taxon>
    </lineage>
</organism>
<name>E1YAP0_9BACT</name>
<dbReference type="PROSITE" id="PS50112">
    <property type="entry name" value="PAS"/>
    <property type="match status" value="1"/>
</dbReference>
<dbReference type="EMBL" id="FR695866">
    <property type="protein sequence ID" value="CBX27634.1"/>
    <property type="molecule type" value="Genomic_DNA"/>
</dbReference>
<protein>
    <recommendedName>
        <fullName evidence="1">PAS domain-containing protein</fullName>
    </recommendedName>
</protein>
<dbReference type="CDD" id="cd00130">
    <property type="entry name" value="PAS"/>
    <property type="match status" value="1"/>
</dbReference>
<dbReference type="AlphaFoldDB" id="E1YAP0"/>
<sequence length="71" mass="8104">MSEGRFRILVENSTDWIWETDSAGIFSYTSPKVEALLGYSPDEVIGKTPFDFMIKHEAQQLLRSFEIACSN</sequence>
<feature type="domain" description="PAS" evidence="1">
    <location>
        <begin position="2"/>
        <end position="71"/>
    </location>
</feature>
<dbReference type="SUPFAM" id="SSF55785">
    <property type="entry name" value="PYP-like sensor domain (PAS domain)"/>
    <property type="match status" value="1"/>
</dbReference>
<dbReference type="Gene3D" id="3.30.450.20">
    <property type="entry name" value="PAS domain"/>
    <property type="match status" value="1"/>
</dbReference>
<dbReference type="InterPro" id="IPR000014">
    <property type="entry name" value="PAS"/>
</dbReference>
<gene>
    <name evidence="2" type="ORF">N47_H24560</name>
</gene>
<evidence type="ECO:0000313" key="2">
    <source>
        <dbReference type="EMBL" id="CBX27634.1"/>
    </source>
</evidence>
<dbReference type="InterPro" id="IPR013767">
    <property type="entry name" value="PAS_fold"/>
</dbReference>